<dbReference type="GO" id="GO:0003677">
    <property type="term" value="F:DNA binding"/>
    <property type="evidence" value="ECO:0007669"/>
    <property type="project" value="UniProtKB-UniRule"/>
</dbReference>
<dbReference type="Gene3D" id="1.10.30.10">
    <property type="entry name" value="High mobility group box domain"/>
    <property type="match status" value="1"/>
</dbReference>
<evidence type="ECO:0000313" key="4">
    <source>
        <dbReference type="EMBL" id="KAI5625001.1"/>
    </source>
</evidence>
<dbReference type="AlphaFoldDB" id="A0AAD5FQJ0"/>
<dbReference type="SMART" id="SM00398">
    <property type="entry name" value="HMG"/>
    <property type="match status" value="1"/>
</dbReference>
<comment type="caution">
    <text evidence="4">The sequence shown here is derived from an EMBL/GenBank/DDBJ whole genome shotgun (WGS) entry which is preliminary data.</text>
</comment>
<evidence type="ECO:0000256" key="1">
    <source>
        <dbReference type="PROSITE-ProRule" id="PRU00267"/>
    </source>
</evidence>
<dbReference type="GO" id="GO:0005634">
    <property type="term" value="C:nucleus"/>
    <property type="evidence" value="ECO:0007669"/>
    <property type="project" value="UniProtKB-UniRule"/>
</dbReference>
<gene>
    <name evidence="4" type="ORF">C0J50_15477</name>
</gene>
<dbReference type="InterPro" id="IPR052856">
    <property type="entry name" value="SOX30_TF"/>
</dbReference>
<dbReference type="PROSITE" id="PS50118">
    <property type="entry name" value="HMG_BOX_2"/>
    <property type="match status" value="1"/>
</dbReference>
<feature type="domain" description="HMG box" evidence="3">
    <location>
        <begin position="1"/>
        <end position="65"/>
    </location>
</feature>
<dbReference type="InterPro" id="IPR036910">
    <property type="entry name" value="HMG_box_dom_sf"/>
</dbReference>
<proteinExistence type="predicted"/>
<evidence type="ECO:0000259" key="3">
    <source>
        <dbReference type="PROSITE" id="PS50118"/>
    </source>
</evidence>
<keyword evidence="1" id="KW-0238">DNA-binding</keyword>
<feature type="compositionally biased region" description="Basic and acidic residues" evidence="2">
    <location>
        <begin position="94"/>
        <end position="105"/>
    </location>
</feature>
<sequence>MNAYMVWARKQRPIFSKANPNSSSAEISVQLGIQWNKLSEEQKKPYYTESWRLKHEHQQLFPDWVYKPLPKKGRRRSQKVAPQDDTGSLQSSDSQRRPEPEEVPVHDLVPVSDQFLGLSHQELLSPKHICSDLFLFPSVSESTFCQANTCYGSDWTSREVQPEDEDKITLLNNDIFSILNEDCDFFNQSGAQNHTEDPHNSTEILDSVPVFEVDSFEDLLKQLEQIHNDSGKDEDGDELLGGGRVLTGDKLLGGDRVLTGDKLLVGD</sequence>
<keyword evidence="1" id="KW-0539">Nucleus</keyword>
<feature type="compositionally biased region" description="Basic residues" evidence="2">
    <location>
        <begin position="69"/>
        <end position="78"/>
    </location>
</feature>
<evidence type="ECO:0000256" key="2">
    <source>
        <dbReference type="SAM" id="MobiDB-lite"/>
    </source>
</evidence>
<dbReference type="Proteomes" id="UP001205998">
    <property type="component" value="Unassembled WGS sequence"/>
</dbReference>
<reference evidence="4" key="1">
    <citation type="submission" date="2018-07" db="EMBL/GenBank/DDBJ databases">
        <title>Comparative genomics of catfishes provides insights into carnivory and benthic adaptation.</title>
        <authorList>
            <person name="Zhang Y."/>
            <person name="Wang D."/>
            <person name="Peng Z."/>
            <person name="Zheng S."/>
            <person name="Shao F."/>
            <person name="Tao W."/>
        </authorList>
    </citation>
    <scope>NUCLEOTIDE SEQUENCE</scope>
    <source>
        <strain evidence="4">Chongqing</strain>
    </source>
</reference>
<dbReference type="SUPFAM" id="SSF47095">
    <property type="entry name" value="HMG-box"/>
    <property type="match status" value="1"/>
</dbReference>
<feature type="DNA-binding region" description="HMG box" evidence="1">
    <location>
        <begin position="1"/>
        <end position="65"/>
    </location>
</feature>
<dbReference type="InterPro" id="IPR009071">
    <property type="entry name" value="HMG_box_dom"/>
</dbReference>
<name>A0AAD5FQJ0_SILAS</name>
<dbReference type="PANTHER" id="PTHR47279:SF1">
    <property type="entry name" value="TRANSCRIPTION FACTOR SOX-30"/>
    <property type="match status" value="1"/>
</dbReference>
<protein>
    <submittedName>
        <fullName evidence="4">Transcription factor Sox-14</fullName>
    </submittedName>
</protein>
<feature type="region of interest" description="Disordered" evidence="2">
    <location>
        <begin position="68"/>
        <end position="106"/>
    </location>
</feature>
<keyword evidence="5" id="KW-1185">Reference proteome</keyword>
<dbReference type="EMBL" id="MU551576">
    <property type="protein sequence ID" value="KAI5625001.1"/>
    <property type="molecule type" value="Genomic_DNA"/>
</dbReference>
<accession>A0AAD5FQJ0</accession>
<dbReference type="Pfam" id="PF00505">
    <property type="entry name" value="HMG_box"/>
    <property type="match status" value="1"/>
</dbReference>
<organism evidence="4 5">
    <name type="scientific">Silurus asotus</name>
    <name type="common">Amur catfish</name>
    <name type="synonym">Parasilurus asotus</name>
    <dbReference type="NCBI Taxonomy" id="30991"/>
    <lineage>
        <taxon>Eukaryota</taxon>
        <taxon>Metazoa</taxon>
        <taxon>Chordata</taxon>
        <taxon>Craniata</taxon>
        <taxon>Vertebrata</taxon>
        <taxon>Euteleostomi</taxon>
        <taxon>Actinopterygii</taxon>
        <taxon>Neopterygii</taxon>
        <taxon>Teleostei</taxon>
        <taxon>Ostariophysi</taxon>
        <taxon>Siluriformes</taxon>
        <taxon>Siluridae</taxon>
        <taxon>Silurus</taxon>
    </lineage>
</organism>
<dbReference type="PANTHER" id="PTHR47279">
    <property type="entry name" value="TRANSCRIPTION FACTOR SOX-30"/>
    <property type="match status" value="1"/>
</dbReference>
<evidence type="ECO:0000313" key="5">
    <source>
        <dbReference type="Proteomes" id="UP001205998"/>
    </source>
</evidence>